<evidence type="ECO:0000256" key="8">
    <source>
        <dbReference type="SAM" id="MobiDB-lite"/>
    </source>
</evidence>
<evidence type="ECO:0000259" key="9">
    <source>
        <dbReference type="Pfam" id="PF07887"/>
    </source>
</evidence>
<evidence type="ECO:0000256" key="6">
    <source>
        <dbReference type="ARBA" id="ARBA00023163"/>
    </source>
</evidence>
<dbReference type="STRING" id="3880.A0A072U5S0"/>
<evidence type="ECO:0000259" key="11">
    <source>
        <dbReference type="Pfam" id="PF20452"/>
    </source>
</evidence>
<accession>A0A072U5S0</accession>
<keyword evidence="5" id="KW-0010">Activator</keyword>
<dbReference type="Pfam" id="PF07887">
    <property type="entry name" value="Calmodulin_bind"/>
    <property type="match status" value="1"/>
</dbReference>
<reference evidence="12 15" key="1">
    <citation type="journal article" date="2011" name="Nature">
        <title>The Medicago genome provides insight into the evolution of rhizobial symbioses.</title>
        <authorList>
            <person name="Young N.D."/>
            <person name="Debelle F."/>
            <person name="Oldroyd G.E."/>
            <person name="Geurts R."/>
            <person name="Cannon S.B."/>
            <person name="Udvardi M.K."/>
            <person name="Benedito V.A."/>
            <person name="Mayer K.F."/>
            <person name="Gouzy J."/>
            <person name="Schoof H."/>
            <person name="Van de Peer Y."/>
            <person name="Proost S."/>
            <person name="Cook D.R."/>
            <person name="Meyers B.C."/>
            <person name="Spannagl M."/>
            <person name="Cheung F."/>
            <person name="De Mita S."/>
            <person name="Krishnakumar V."/>
            <person name="Gundlach H."/>
            <person name="Zhou S."/>
            <person name="Mudge J."/>
            <person name="Bharti A.K."/>
            <person name="Murray J.D."/>
            <person name="Naoumkina M.A."/>
            <person name="Rosen B."/>
            <person name="Silverstein K.A."/>
            <person name="Tang H."/>
            <person name="Rombauts S."/>
            <person name="Zhao P.X."/>
            <person name="Zhou P."/>
            <person name="Barbe V."/>
            <person name="Bardou P."/>
            <person name="Bechner M."/>
            <person name="Bellec A."/>
            <person name="Berger A."/>
            <person name="Berges H."/>
            <person name="Bidwell S."/>
            <person name="Bisseling T."/>
            <person name="Choisne N."/>
            <person name="Couloux A."/>
            <person name="Denny R."/>
            <person name="Deshpande S."/>
            <person name="Dai X."/>
            <person name="Doyle J.J."/>
            <person name="Dudez A.M."/>
            <person name="Farmer A.D."/>
            <person name="Fouteau S."/>
            <person name="Franken C."/>
            <person name="Gibelin C."/>
            <person name="Gish J."/>
            <person name="Goldstein S."/>
            <person name="Gonzalez A.J."/>
            <person name="Green P.J."/>
            <person name="Hallab A."/>
            <person name="Hartog M."/>
            <person name="Hua A."/>
            <person name="Humphray S.J."/>
            <person name="Jeong D.H."/>
            <person name="Jing Y."/>
            <person name="Jocker A."/>
            <person name="Kenton S.M."/>
            <person name="Kim D.J."/>
            <person name="Klee K."/>
            <person name="Lai H."/>
            <person name="Lang C."/>
            <person name="Lin S."/>
            <person name="Macmil S.L."/>
            <person name="Magdelenat G."/>
            <person name="Matthews L."/>
            <person name="McCorrison J."/>
            <person name="Monaghan E.L."/>
            <person name="Mun J.H."/>
            <person name="Najar F.Z."/>
            <person name="Nicholson C."/>
            <person name="Noirot C."/>
            <person name="O'Bleness M."/>
            <person name="Paule C.R."/>
            <person name="Poulain J."/>
            <person name="Prion F."/>
            <person name="Qin B."/>
            <person name="Qu C."/>
            <person name="Retzel E.F."/>
            <person name="Riddle C."/>
            <person name="Sallet E."/>
            <person name="Samain S."/>
            <person name="Samson N."/>
            <person name="Sanders I."/>
            <person name="Saurat O."/>
            <person name="Scarpelli C."/>
            <person name="Schiex T."/>
            <person name="Segurens B."/>
            <person name="Severin A.J."/>
            <person name="Sherrier D.J."/>
            <person name="Shi R."/>
            <person name="Sims S."/>
            <person name="Singer S.R."/>
            <person name="Sinharoy S."/>
            <person name="Sterck L."/>
            <person name="Viollet A."/>
            <person name="Wang B.B."/>
            <person name="Wang K."/>
            <person name="Wang M."/>
            <person name="Wang X."/>
            <person name="Warfsmann J."/>
            <person name="Weissenbach J."/>
            <person name="White D.D."/>
            <person name="White J.D."/>
            <person name="Wiley G.B."/>
            <person name="Wincker P."/>
            <person name="Xing Y."/>
            <person name="Yang L."/>
            <person name="Yao Z."/>
            <person name="Ying F."/>
            <person name="Zhai J."/>
            <person name="Zhou L."/>
            <person name="Zuber A."/>
            <person name="Denarie J."/>
            <person name="Dixon R.A."/>
            <person name="May G.D."/>
            <person name="Schwartz D.C."/>
            <person name="Rogers J."/>
            <person name="Quetier F."/>
            <person name="Town C.D."/>
            <person name="Roe B.A."/>
        </authorList>
    </citation>
    <scope>NUCLEOTIDE SEQUENCE [LARGE SCALE GENOMIC DNA]</scope>
    <source>
        <strain evidence="12">A17</strain>
        <strain evidence="14 15">cv. Jemalong A17</strain>
    </source>
</reference>
<dbReference type="KEGG" id="mtr:25499645"/>
<evidence type="ECO:0000313" key="16">
    <source>
        <dbReference type="Proteomes" id="UP000265566"/>
    </source>
</evidence>
<dbReference type="InterPro" id="IPR046831">
    <property type="entry name" value="Calmodulin_bind_N"/>
</dbReference>
<evidence type="ECO:0000259" key="10">
    <source>
        <dbReference type="Pfam" id="PF20451"/>
    </source>
</evidence>
<keyword evidence="15" id="KW-1185">Reference proteome</keyword>
<evidence type="ECO:0000256" key="5">
    <source>
        <dbReference type="ARBA" id="ARBA00023159"/>
    </source>
</evidence>
<evidence type="ECO:0000256" key="4">
    <source>
        <dbReference type="ARBA" id="ARBA00023125"/>
    </source>
</evidence>
<dbReference type="GO" id="GO:0043565">
    <property type="term" value="F:sequence-specific DNA binding"/>
    <property type="evidence" value="ECO:0000318"/>
    <property type="project" value="GO_Central"/>
</dbReference>
<feature type="domain" description="Calmodulin binding protein central" evidence="10">
    <location>
        <begin position="239"/>
        <end position="303"/>
    </location>
</feature>
<keyword evidence="6" id="KW-0804">Transcription</keyword>
<feature type="region of interest" description="Disordered" evidence="8">
    <location>
        <begin position="1"/>
        <end position="20"/>
    </location>
</feature>
<keyword evidence="3" id="KW-0805">Transcription regulation</keyword>
<dbReference type="Pfam" id="PF20451">
    <property type="entry name" value="Calmod_bind_M"/>
    <property type="match status" value="1"/>
</dbReference>
<reference evidence="12 15" key="2">
    <citation type="journal article" date="2014" name="BMC Genomics">
        <title>An improved genome release (version Mt4.0) for the model legume Medicago truncatula.</title>
        <authorList>
            <person name="Tang H."/>
            <person name="Krishnakumar V."/>
            <person name="Bidwell S."/>
            <person name="Rosen B."/>
            <person name="Chan A."/>
            <person name="Zhou S."/>
            <person name="Gentzbittel L."/>
            <person name="Childs K.L."/>
            <person name="Yandell M."/>
            <person name="Gundlach H."/>
            <person name="Mayer K.F."/>
            <person name="Schwartz D.C."/>
            <person name="Town C.D."/>
        </authorList>
    </citation>
    <scope>GENOME REANNOTATION</scope>
    <source>
        <strain evidence="12">A17</strain>
        <strain evidence="14 15">cv. Jemalong A17</strain>
    </source>
</reference>
<dbReference type="PANTHER" id="PTHR31713:SF92">
    <property type="entry name" value="CALMODULIN-BINDING PROTEIN"/>
    <property type="match status" value="1"/>
</dbReference>
<dbReference type="OrthoDB" id="748178at2759"/>
<dbReference type="PANTHER" id="PTHR31713">
    <property type="entry name" value="OS02G0177800 PROTEIN"/>
    <property type="match status" value="1"/>
</dbReference>
<keyword evidence="7" id="KW-0539">Nucleus</keyword>
<reference evidence="13" key="5">
    <citation type="journal article" date="2018" name="Nat. Plants">
        <title>Whole-genome landscape of Medicago truncatula symbiotic genes.</title>
        <authorList>
            <person name="Pecrix Y."/>
            <person name="Gamas P."/>
            <person name="Carrere S."/>
        </authorList>
    </citation>
    <scope>NUCLEOTIDE SEQUENCE</scope>
    <source>
        <tissue evidence="13">Leaves</tissue>
    </source>
</reference>
<feature type="domain" description="Calmodulin binding protein-like N-terminal" evidence="9">
    <location>
        <begin position="82"/>
        <end position="226"/>
    </location>
</feature>
<evidence type="ECO:0000313" key="15">
    <source>
        <dbReference type="Proteomes" id="UP000002051"/>
    </source>
</evidence>
<feature type="domain" description="Calmodulin binding protein C-terminal" evidence="11">
    <location>
        <begin position="309"/>
        <end position="368"/>
    </location>
</feature>
<reference evidence="16" key="4">
    <citation type="journal article" date="2018" name="Nat. Plants">
        <title>Whole-genome landscape of Medicago truncatula symbiotic genes.</title>
        <authorList>
            <person name="Pecrix Y."/>
            <person name="Staton S.E."/>
            <person name="Sallet E."/>
            <person name="Lelandais-Briere C."/>
            <person name="Moreau S."/>
            <person name="Carrere S."/>
            <person name="Blein T."/>
            <person name="Jardinaud M.F."/>
            <person name="Latrasse D."/>
            <person name="Zouine M."/>
            <person name="Zahm M."/>
            <person name="Kreplak J."/>
            <person name="Mayjonade B."/>
            <person name="Satge C."/>
            <person name="Perez M."/>
            <person name="Cauet S."/>
            <person name="Marande W."/>
            <person name="Chantry-Darmon C."/>
            <person name="Lopez-Roques C."/>
            <person name="Bouchez O."/>
            <person name="Berard A."/>
            <person name="Debelle F."/>
            <person name="Munos S."/>
            <person name="Bendahmane A."/>
            <person name="Berges H."/>
            <person name="Niebel A."/>
            <person name="Buitink J."/>
            <person name="Frugier F."/>
            <person name="Benhamed M."/>
            <person name="Crespi M."/>
            <person name="Gouzy J."/>
            <person name="Gamas P."/>
        </authorList>
    </citation>
    <scope>NUCLEOTIDE SEQUENCE [LARGE SCALE GENOMIC DNA]</scope>
    <source>
        <strain evidence="16">cv. Jemalong A17</strain>
    </source>
</reference>
<gene>
    <name evidence="14" type="primary">25499645</name>
    <name evidence="12" type="ordered locus">MTR_7g112000</name>
    <name evidence="13" type="ORF">MtrunA17_Chr7g0271691</name>
</gene>
<evidence type="ECO:0000313" key="12">
    <source>
        <dbReference type="EMBL" id="KEH24478.1"/>
    </source>
</evidence>
<keyword evidence="4" id="KW-0238">DNA-binding</keyword>
<dbReference type="InterPro" id="IPR012416">
    <property type="entry name" value="CBP60"/>
</dbReference>
<evidence type="ECO:0000313" key="14">
    <source>
        <dbReference type="EnsemblPlants" id="KEH24478"/>
    </source>
</evidence>
<dbReference type="AlphaFoldDB" id="A0A072U5S0"/>
<proteinExistence type="inferred from homology"/>
<dbReference type="Proteomes" id="UP000002051">
    <property type="component" value="Unassembled WGS sequence"/>
</dbReference>
<organism evidence="12 15">
    <name type="scientific">Medicago truncatula</name>
    <name type="common">Barrel medic</name>
    <name type="synonym">Medicago tribuloides</name>
    <dbReference type="NCBI Taxonomy" id="3880"/>
    <lineage>
        <taxon>Eukaryota</taxon>
        <taxon>Viridiplantae</taxon>
        <taxon>Streptophyta</taxon>
        <taxon>Embryophyta</taxon>
        <taxon>Tracheophyta</taxon>
        <taxon>Spermatophyta</taxon>
        <taxon>Magnoliopsida</taxon>
        <taxon>eudicotyledons</taxon>
        <taxon>Gunneridae</taxon>
        <taxon>Pentapetalae</taxon>
        <taxon>rosids</taxon>
        <taxon>fabids</taxon>
        <taxon>Fabales</taxon>
        <taxon>Fabaceae</taxon>
        <taxon>Papilionoideae</taxon>
        <taxon>50 kb inversion clade</taxon>
        <taxon>NPAAA clade</taxon>
        <taxon>Hologalegina</taxon>
        <taxon>IRL clade</taxon>
        <taxon>Trifolieae</taxon>
        <taxon>Medicago</taxon>
    </lineage>
</organism>
<dbReference type="GO" id="GO:0003700">
    <property type="term" value="F:DNA-binding transcription factor activity"/>
    <property type="evidence" value="ECO:0000318"/>
    <property type="project" value="GO_Central"/>
</dbReference>
<dbReference type="EnsemblPlants" id="KEH24478">
    <property type="protein sequence ID" value="KEH24478"/>
    <property type="gene ID" value="MTR_7g112000"/>
</dbReference>
<evidence type="ECO:0000256" key="2">
    <source>
        <dbReference type="ARBA" id="ARBA00007214"/>
    </source>
</evidence>
<reference evidence="14" key="3">
    <citation type="submission" date="2015-04" db="UniProtKB">
        <authorList>
            <consortium name="EnsemblPlants"/>
        </authorList>
    </citation>
    <scope>IDENTIFICATION</scope>
    <source>
        <strain evidence="14">cv. Jemalong A17</strain>
    </source>
</reference>
<dbReference type="GO" id="GO:0005516">
    <property type="term" value="F:calmodulin binding"/>
    <property type="evidence" value="ECO:0007669"/>
    <property type="project" value="InterPro"/>
</dbReference>
<dbReference type="InterPro" id="IPR046830">
    <property type="entry name" value="Calmod_bind_M"/>
</dbReference>
<dbReference type="InterPro" id="IPR046829">
    <property type="entry name" value="Calmod_bind_C"/>
</dbReference>
<evidence type="ECO:0000256" key="7">
    <source>
        <dbReference type="ARBA" id="ARBA00023242"/>
    </source>
</evidence>
<dbReference type="Proteomes" id="UP000265566">
    <property type="component" value="Chromosome 7"/>
</dbReference>
<evidence type="ECO:0000256" key="3">
    <source>
        <dbReference type="ARBA" id="ARBA00023015"/>
    </source>
</evidence>
<dbReference type="GO" id="GO:0080142">
    <property type="term" value="P:regulation of salicylic acid biosynthetic process"/>
    <property type="evidence" value="ECO:0000318"/>
    <property type="project" value="GO_Central"/>
</dbReference>
<dbReference type="GO" id="GO:0005634">
    <property type="term" value="C:nucleus"/>
    <property type="evidence" value="ECO:0000318"/>
    <property type="project" value="GO_Central"/>
</dbReference>
<comment type="similarity">
    <text evidence="2">Belongs to the plant ACBP60 protein family.</text>
</comment>
<dbReference type="EMBL" id="PSQE01000007">
    <property type="protein sequence ID" value="RHN49175.1"/>
    <property type="molecule type" value="Genomic_DNA"/>
</dbReference>
<evidence type="ECO:0000256" key="1">
    <source>
        <dbReference type="ARBA" id="ARBA00004123"/>
    </source>
</evidence>
<dbReference type="Pfam" id="PF20452">
    <property type="entry name" value="Calmod_bind_C"/>
    <property type="match status" value="1"/>
</dbReference>
<sequence length="526" mass="58982">MVSDRKSLKNHKSTSHGVTKQGPISGLRYVINTLRTNCHDSILLESFIRGVVRDVVESKFQERLLSSEKANEAGKSGARPLELCFINNNNNKLSGPFFSQSNIIAKDEPPLQVALFDVGSKSIVNVGPFSSTKIEICALDGGFGSEDWTEIEFKANILRERDGKQPLLVGERFITLKNGVASISKTIFTDNSRWLRSKMFRLGVKAMQNGDIIKEGRSQPFRVKDNRGQPNEKHFPPFLNDFVWRLEKIAKDGRFHKRLSSNGIHTVKDLLQLLIINESSLHGIFEKIQRKSWLAIIEHAKSCVLDDHKLYSYGTIGQPILLFNAIYKLVGVTFDVQKFYLPETLTPNLKHSVEIVKQDAYKDVCNLKPVDETFLNSISLGACIQSAGQFGAPVQGQTDIGQGYVQPCMSTSYVNEGMHDYQINPEPVPDIRDIPQNNHVGAEMYIEGDSHGSRFPVTQGGHSIENLTNFPPLDTTWELDFLDVEFLNSAMEILSSGKSKAVWCKIRAVIKWGISVRKVAAARRIY</sequence>
<protein>
    <submittedName>
        <fullName evidence="12 13">Calmodulin-binding protein</fullName>
    </submittedName>
</protein>
<dbReference type="EMBL" id="CM001223">
    <property type="protein sequence ID" value="KEH24478.1"/>
    <property type="molecule type" value="Genomic_DNA"/>
</dbReference>
<dbReference type="Gramene" id="rna43978">
    <property type="protein sequence ID" value="RHN49175.1"/>
    <property type="gene ID" value="gene43978"/>
</dbReference>
<comment type="subcellular location">
    <subcellularLocation>
        <location evidence="1">Nucleus</location>
    </subcellularLocation>
</comment>
<name>A0A072U5S0_MEDTR</name>
<evidence type="ECO:0000313" key="13">
    <source>
        <dbReference type="EMBL" id="RHN49175.1"/>
    </source>
</evidence>
<dbReference type="HOGENOM" id="CLU_031504_2_1_1"/>